<feature type="region of interest" description="Disordered" evidence="1">
    <location>
        <begin position="1"/>
        <end position="21"/>
    </location>
</feature>
<reference evidence="3" key="1">
    <citation type="journal article" date="2019" name="Int. J. Syst. Evol. Microbiol.">
        <title>The Global Catalogue of Microorganisms (GCM) 10K type strain sequencing project: providing services to taxonomists for standard genome sequencing and annotation.</title>
        <authorList>
            <consortium name="The Broad Institute Genomics Platform"/>
            <consortium name="The Broad Institute Genome Sequencing Center for Infectious Disease"/>
            <person name="Wu L."/>
            <person name="Ma J."/>
        </authorList>
    </citation>
    <scope>NUCLEOTIDE SEQUENCE [LARGE SCALE GENOMIC DNA]</scope>
    <source>
        <strain evidence="3">KCTC 23984</strain>
    </source>
</reference>
<dbReference type="EMBL" id="JBHUOX010000005">
    <property type="protein sequence ID" value="MFD3000312.1"/>
    <property type="molecule type" value="Genomic_DNA"/>
</dbReference>
<proteinExistence type="predicted"/>
<comment type="caution">
    <text evidence="2">The sequence shown here is derived from an EMBL/GenBank/DDBJ whole genome shotgun (WGS) entry which is preliminary data.</text>
</comment>
<protein>
    <submittedName>
        <fullName evidence="2">MobC family plasmid mobilization relaxosome protein</fullName>
    </submittedName>
</protein>
<name>A0ABW6BTL7_9BACT</name>
<sequence length="130" mass="14768">METTDEARHMDQQKKGGRPVKRVKKSCTLVVRVTETERLLVTGKAREAGMKTSEWFRAAAKKATVTARLKPEEATLLRMLSGLANNLNQLARLAHREGLLSVQSKCRKALDEIDRLLQSLRKDDRKSNKR</sequence>
<dbReference type="InterPro" id="IPR053842">
    <property type="entry name" value="NikA-like"/>
</dbReference>
<evidence type="ECO:0000313" key="3">
    <source>
        <dbReference type="Proteomes" id="UP001597641"/>
    </source>
</evidence>
<dbReference type="RefSeq" id="WP_377483192.1">
    <property type="nucleotide sequence ID" value="NZ_JBHUOX010000005.1"/>
</dbReference>
<dbReference type="Proteomes" id="UP001597641">
    <property type="component" value="Unassembled WGS sequence"/>
</dbReference>
<dbReference type="Pfam" id="PF21983">
    <property type="entry name" value="NikA-like"/>
    <property type="match status" value="1"/>
</dbReference>
<gene>
    <name evidence="2" type="ORF">ACFS7Z_08070</name>
</gene>
<accession>A0ABW6BTL7</accession>
<evidence type="ECO:0000313" key="2">
    <source>
        <dbReference type="EMBL" id="MFD3000312.1"/>
    </source>
</evidence>
<keyword evidence="3" id="KW-1185">Reference proteome</keyword>
<evidence type="ECO:0000256" key="1">
    <source>
        <dbReference type="SAM" id="MobiDB-lite"/>
    </source>
</evidence>
<organism evidence="2 3">
    <name type="scientific">Pontibacter toksunensis</name>
    <dbReference type="NCBI Taxonomy" id="1332631"/>
    <lineage>
        <taxon>Bacteria</taxon>
        <taxon>Pseudomonadati</taxon>
        <taxon>Bacteroidota</taxon>
        <taxon>Cytophagia</taxon>
        <taxon>Cytophagales</taxon>
        <taxon>Hymenobacteraceae</taxon>
        <taxon>Pontibacter</taxon>
    </lineage>
</organism>
<feature type="compositionally biased region" description="Basic and acidic residues" evidence="1">
    <location>
        <begin position="1"/>
        <end position="14"/>
    </location>
</feature>